<comment type="function">
    <text evidence="5 7">Binds together with bS18 to 16S ribosomal RNA.</text>
</comment>
<proteinExistence type="inferred from homology"/>
<accession>A4ZZ10</accession>
<sequence length="144" mass="17002">MILKKVCGAIKTKRGVIMIKKYEGCFLFRSEDLEYKVALEEVKKQLAAFNASDIVENSFGERVLEYPIKKQTRGRYEIMQFKMDSDNLKEFELQLKLIKSLLRYMILIKNNKKVNVKKIRRRNFRDNRERESSASNSNVDAKVN</sequence>
<evidence type="ECO:0000256" key="2">
    <source>
        <dbReference type="ARBA" id="ARBA00022884"/>
    </source>
</evidence>
<dbReference type="InterPro" id="IPR014717">
    <property type="entry name" value="Transl_elong_EF1B/ribsomal_bS6"/>
</dbReference>
<evidence type="ECO:0000256" key="3">
    <source>
        <dbReference type="ARBA" id="ARBA00022980"/>
    </source>
</evidence>
<comment type="similarity">
    <text evidence="1 7">Belongs to the bacterial ribosomal protein bS6 family.</text>
</comment>
<dbReference type="CDD" id="cd00473">
    <property type="entry name" value="bS6"/>
    <property type="match status" value="1"/>
</dbReference>
<evidence type="ECO:0000256" key="6">
    <source>
        <dbReference type="ARBA" id="ARBA00035294"/>
    </source>
</evidence>
<dbReference type="GO" id="GO:0006412">
    <property type="term" value="P:translation"/>
    <property type="evidence" value="ECO:0007669"/>
    <property type="project" value="UniProtKB-UniRule"/>
</dbReference>
<evidence type="ECO:0000256" key="5">
    <source>
        <dbReference type="ARBA" id="ARBA00035104"/>
    </source>
</evidence>
<dbReference type="GO" id="GO:0019843">
    <property type="term" value="F:rRNA binding"/>
    <property type="evidence" value="ECO:0007669"/>
    <property type="project" value="UniProtKB-UniRule"/>
</dbReference>
<keyword evidence="4 7" id="KW-0687">Ribonucleoprotein</keyword>
<dbReference type="InterPro" id="IPR020814">
    <property type="entry name" value="Ribosomal_S6_plastid/chlpt"/>
</dbReference>
<dbReference type="Pfam" id="PF01250">
    <property type="entry name" value="Ribosomal_S6"/>
    <property type="match status" value="1"/>
</dbReference>
<dbReference type="NCBIfam" id="TIGR00166">
    <property type="entry name" value="S6"/>
    <property type="match status" value="1"/>
</dbReference>
<dbReference type="EMBL" id="EF507520">
    <property type="protein sequence ID" value="ABP88171.1"/>
    <property type="molecule type" value="Genomic_DNA"/>
</dbReference>
<evidence type="ECO:0000256" key="1">
    <source>
        <dbReference type="ARBA" id="ARBA00009512"/>
    </source>
</evidence>
<keyword evidence="7" id="KW-0699">rRNA-binding</keyword>
<dbReference type="InterPro" id="IPR035980">
    <property type="entry name" value="Ribosomal_bS6_sf"/>
</dbReference>
<dbReference type="GO" id="GO:1990904">
    <property type="term" value="C:ribonucleoprotein complex"/>
    <property type="evidence" value="ECO:0007669"/>
    <property type="project" value="UniProtKB-KW"/>
</dbReference>
<keyword evidence="3 7" id="KW-0689">Ribosomal protein</keyword>
<evidence type="ECO:0000256" key="4">
    <source>
        <dbReference type="ARBA" id="ARBA00023274"/>
    </source>
</evidence>
<reference evidence="8" key="1">
    <citation type="submission" date="2007-03" db="EMBL/GenBank/DDBJ databases">
        <title>Genetic Characterization of Borrelia lonestari strain LS-1.</title>
        <authorList>
            <person name="Williamson P.C."/>
            <person name="Billingsley P.M."/>
            <person name="Little S.E."/>
        </authorList>
    </citation>
    <scope>NUCLEOTIDE SEQUENCE</scope>
    <source>
        <strain evidence="8">LS-1</strain>
    </source>
</reference>
<evidence type="ECO:0000256" key="7">
    <source>
        <dbReference type="HAMAP-Rule" id="MF_00360"/>
    </source>
</evidence>
<organism evidence="8">
    <name type="scientific">Borrelia lonestari</name>
    <dbReference type="NCBI Taxonomy" id="38876"/>
    <lineage>
        <taxon>Bacteria</taxon>
        <taxon>Pseudomonadati</taxon>
        <taxon>Spirochaetota</taxon>
        <taxon>Spirochaetia</taxon>
        <taxon>Spirochaetales</taxon>
        <taxon>Borreliaceae</taxon>
        <taxon>Borrelia</taxon>
    </lineage>
</organism>
<dbReference type="SUPFAM" id="SSF54995">
    <property type="entry name" value="Ribosomal protein S6"/>
    <property type="match status" value="1"/>
</dbReference>
<protein>
    <recommendedName>
        <fullName evidence="6 7">Small ribosomal subunit protein bS6</fullName>
    </recommendedName>
</protein>
<dbReference type="InterPro" id="IPR000529">
    <property type="entry name" value="Ribosomal_bS6"/>
</dbReference>
<dbReference type="Gene3D" id="3.30.70.60">
    <property type="match status" value="1"/>
</dbReference>
<name>A4ZZ10_9SPIR</name>
<evidence type="ECO:0000313" key="8">
    <source>
        <dbReference type="EMBL" id="ABP88171.1"/>
    </source>
</evidence>
<keyword evidence="2 7" id="KW-0694">RNA-binding</keyword>
<gene>
    <name evidence="7" type="primary">rpsF</name>
</gene>
<dbReference type="GO" id="GO:0005840">
    <property type="term" value="C:ribosome"/>
    <property type="evidence" value="ECO:0007669"/>
    <property type="project" value="UniProtKB-KW"/>
</dbReference>
<dbReference type="HAMAP" id="MF_00360">
    <property type="entry name" value="Ribosomal_bS6"/>
    <property type="match status" value="1"/>
</dbReference>
<dbReference type="AlphaFoldDB" id="A4ZZ10"/>
<dbReference type="GO" id="GO:0003735">
    <property type="term" value="F:structural constituent of ribosome"/>
    <property type="evidence" value="ECO:0007669"/>
    <property type="project" value="InterPro"/>
</dbReference>